<dbReference type="PANTHER" id="PTHR47612">
    <property type="entry name" value="TRICHOHYALIN-LIKE PROTEIN 1"/>
    <property type="match status" value="1"/>
</dbReference>
<feature type="compositionally biased region" description="Polar residues" evidence="3">
    <location>
        <begin position="475"/>
        <end position="486"/>
    </location>
</feature>
<sequence>MPQLLEDVLCVIETFRKYARVDGDEATLTCRELKELLRGEFGDILQPPATTQATERNLNLPDIDSNGTISFDEFILAIFNLLKVCCLDIESLLNSEPRQVSKPEEIRDDMDLQGTCGTGQRTEGTSSTQDKVVFPSEMAFSTQLNPKEVGAAGHDRVNPQGDTTTHKLPGEASGHVDRKNQHLEGDEQSQEGAQDVAAIGDSGAQLETKKPTVGSAQISSPSRRKKQDQEVLRKAGKPAREQAGTKTREQFGEQEGNLGMQSSPPGETTQRPSEDQDAAGGEKGAKGPSKTQEPPLQGKDEPSSDHADPPEQAAAQKPFQMQKSTDPEDDSGTAETQVPPVQDTKDLPVQGDSRNFSETLKVRVERKQVRGPEVHETAGQKENERKTQPPALEDQTEDVKNQELQESAKGKNAEEDSKTQKLSSEGRDQKYLEIEGGISPGEEAGHDEEGTAEVPVSSKNVPEAEETPGAREGTQELTRLENQSGGENKKVTKIHNKPVKEDDGHQREDPEPIVTLTDERSSETPKSLTPEDGDSSSETSGLSVQGDSQRQADPPRESVQGSPNNNPDLQQQVAPGENNRVPEAAVLAAGAEDEQVSEEQEWPVGKEHRSQGSGTKSPGPAVEPSGPPEAQESTVGDENRKSLETGPLGVLNAGFTGQLSPRQLPAKKYRRQELKVQGSRTKEEDGAPETQEVPVQRLDEYSSVPPKTHLEMEEPAKWEEEEDESPQELAGEQNLAKKERDPSVPKSDIEGRMQRDRGLCSVARGAVRSTPLYEYLQQKIRQPTNRAQKEHQNQAQPASAPSPALRGDQQGAPLTSEISDGPVSFSDSQALQQHTRELLPDESPAGAKQTAPPQASEHKQGHPQREEPQREASTPKQ</sequence>
<dbReference type="RefSeq" id="XP_006217075.3">
    <property type="nucleotide sequence ID" value="XM_006217013.4"/>
</dbReference>
<dbReference type="PROSITE" id="PS50222">
    <property type="entry name" value="EF_HAND_2"/>
    <property type="match status" value="1"/>
</dbReference>
<dbReference type="InParanoid" id="A0A6I9IMK8"/>
<dbReference type="InterPro" id="IPR011992">
    <property type="entry name" value="EF-hand-dom_pair"/>
</dbReference>
<dbReference type="GO" id="GO:0005509">
    <property type="term" value="F:calcium ion binding"/>
    <property type="evidence" value="ECO:0007669"/>
    <property type="project" value="InterPro"/>
</dbReference>
<gene>
    <name evidence="6" type="primary">TCHHL1</name>
</gene>
<feature type="domain" description="EF-hand" evidence="4">
    <location>
        <begin position="62"/>
        <end position="84"/>
    </location>
</feature>
<name>A0A6I9IMK8_VICPA</name>
<dbReference type="PANTHER" id="PTHR47612:SF1">
    <property type="entry name" value="TRICHOHYALIN-LIKE PROTEIN 1"/>
    <property type="match status" value="1"/>
</dbReference>
<keyword evidence="1" id="KW-0479">Metal-binding</keyword>
<dbReference type="SUPFAM" id="SSF47473">
    <property type="entry name" value="EF-hand"/>
    <property type="match status" value="1"/>
</dbReference>
<evidence type="ECO:0000313" key="6">
    <source>
        <dbReference type="RefSeq" id="XP_006217075.3"/>
    </source>
</evidence>
<dbReference type="CTD" id="126637"/>
<evidence type="ECO:0000259" key="4">
    <source>
        <dbReference type="PROSITE" id="PS50222"/>
    </source>
</evidence>
<feature type="compositionally biased region" description="Basic and acidic residues" evidence="3">
    <location>
        <begin position="708"/>
        <end position="718"/>
    </location>
</feature>
<feature type="compositionally biased region" description="Basic and acidic residues" evidence="3">
    <location>
        <begin position="298"/>
        <end position="309"/>
    </location>
</feature>
<dbReference type="KEGG" id="vpc:102536872"/>
<feature type="compositionally biased region" description="Polar residues" evidence="3">
    <location>
        <begin position="536"/>
        <end position="551"/>
    </location>
</feature>
<dbReference type="Pfam" id="PF01023">
    <property type="entry name" value="S_100"/>
    <property type="match status" value="1"/>
</dbReference>
<dbReference type="GeneID" id="102536872"/>
<dbReference type="InterPro" id="IPR018247">
    <property type="entry name" value="EF_Hand_1_Ca_BS"/>
</dbReference>
<evidence type="ECO:0000313" key="5">
    <source>
        <dbReference type="Proteomes" id="UP001652581"/>
    </source>
</evidence>
<evidence type="ECO:0000256" key="2">
    <source>
        <dbReference type="ARBA" id="ARBA00022837"/>
    </source>
</evidence>
<feature type="region of interest" description="Disordered" evidence="3">
    <location>
        <begin position="97"/>
        <end position="877"/>
    </location>
</feature>
<feature type="compositionally biased region" description="Polar residues" evidence="3">
    <location>
        <begin position="118"/>
        <end position="130"/>
    </location>
</feature>
<dbReference type="FunCoup" id="A0A6I9IMK8">
    <property type="interactions" value="2"/>
</dbReference>
<dbReference type="Proteomes" id="UP001652581">
    <property type="component" value="Chromosome 21"/>
</dbReference>
<keyword evidence="5" id="KW-1185">Reference proteome</keyword>
<feature type="compositionally biased region" description="Low complexity" evidence="3">
    <location>
        <begin position="794"/>
        <end position="804"/>
    </location>
</feature>
<feature type="compositionally biased region" description="Basic and acidic residues" evidence="3">
    <location>
        <begin position="735"/>
        <end position="758"/>
    </location>
</feature>
<dbReference type="InterPro" id="IPR042937">
    <property type="entry name" value="TCHHL1"/>
</dbReference>
<dbReference type="InterPro" id="IPR034325">
    <property type="entry name" value="S-100_dom"/>
</dbReference>
<evidence type="ECO:0000256" key="1">
    <source>
        <dbReference type="ARBA" id="ARBA00022723"/>
    </source>
</evidence>
<dbReference type="AlphaFoldDB" id="A0A6I9IMK8"/>
<feature type="compositionally biased region" description="Acidic residues" evidence="3">
    <location>
        <begin position="591"/>
        <end position="601"/>
    </location>
</feature>
<protein>
    <submittedName>
        <fullName evidence="6">Trichohyalin-like protein 1</fullName>
    </submittedName>
</protein>
<dbReference type="InterPro" id="IPR002048">
    <property type="entry name" value="EF_hand_dom"/>
</dbReference>
<reference evidence="6" key="1">
    <citation type="submission" date="2025-08" db="UniProtKB">
        <authorList>
            <consortium name="RefSeq"/>
        </authorList>
    </citation>
    <scope>IDENTIFICATION</scope>
</reference>
<accession>A0A6I9IMK8</accession>
<feature type="compositionally biased region" description="Basic and acidic residues" evidence="3">
    <location>
        <begin position="498"/>
        <end position="510"/>
    </location>
</feature>
<keyword evidence="2" id="KW-0106">Calcium</keyword>
<feature type="compositionally biased region" description="Polar residues" evidence="3">
    <location>
        <begin position="559"/>
        <end position="573"/>
    </location>
</feature>
<organism evidence="5 6">
    <name type="scientific">Vicugna pacos</name>
    <name type="common">Alpaca</name>
    <name type="synonym">Lama pacos</name>
    <dbReference type="NCBI Taxonomy" id="30538"/>
    <lineage>
        <taxon>Eukaryota</taxon>
        <taxon>Metazoa</taxon>
        <taxon>Chordata</taxon>
        <taxon>Craniata</taxon>
        <taxon>Vertebrata</taxon>
        <taxon>Euteleostomi</taxon>
        <taxon>Mammalia</taxon>
        <taxon>Eutheria</taxon>
        <taxon>Laurasiatheria</taxon>
        <taxon>Artiodactyla</taxon>
        <taxon>Tylopoda</taxon>
        <taxon>Camelidae</taxon>
        <taxon>Vicugna</taxon>
    </lineage>
</organism>
<dbReference type="PROSITE" id="PS00018">
    <property type="entry name" value="EF_HAND_1"/>
    <property type="match status" value="1"/>
</dbReference>
<feature type="compositionally biased region" description="Basic and acidic residues" evidence="3">
    <location>
        <begin position="164"/>
        <end position="185"/>
    </location>
</feature>
<feature type="compositionally biased region" description="Basic and acidic residues" evidence="3">
    <location>
        <begin position="360"/>
        <end position="387"/>
    </location>
</feature>
<feature type="compositionally biased region" description="Basic and acidic residues" evidence="3">
    <location>
        <begin position="856"/>
        <end position="870"/>
    </location>
</feature>
<dbReference type="SMART" id="SM01394">
    <property type="entry name" value="S_100"/>
    <property type="match status" value="1"/>
</dbReference>
<feature type="compositionally biased region" description="Basic and acidic residues" evidence="3">
    <location>
        <begin position="397"/>
        <end position="433"/>
    </location>
</feature>
<dbReference type="Gene3D" id="1.10.238.10">
    <property type="entry name" value="EF-hand"/>
    <property type="match status" value="1"/>
</dbReference>
<dbReference type="InterPro" id="IPR013787">
    <property type="entry name" value="S100_Ca-bd_sub"/>
</dbReference>
<dbReference type="GO" id="GO:0046914">
    <property type="term" value="F:transition metal ion binding"/>
    <property type="evidence" value="ECO:0007669"/>
    <property type="project" value="InterPro"/>
</dbReference>
<proteinExistence type="predicted"/>
<evidence type="ECO:0000256" key="3">
    <source>
        <dbReference type="SAM" id="MobiDB-lite"/>
    </source>
</evidence>
<feature type="compositionally biased region" description="Polar residues" evidence="3">
    <location>
        <begin position="259"/>
        <end position="271"/>
    </location>
</feature>
<dbReference type="CDD" id="cd00213">
    <property type="entry name" value="S-100"/>
    <property type="match status" value="1"/>
</dbReference>